<comment type="caution">
    <text evidence="1">The sequence shown here is derived from an EMBL/GenBank/DDBJ whole genome shotgun (WGS) entry which is preliminary data.</text>
</comment>
<dbReference type="EMBL" id="RCZD01000008">
    <property type="protein sequence ID" value="TPG60116.1"/>
    <property type="molecule type" value="Genomic_DNA"/>
</dbReference>
<evidence type="ECO:0000313" key="2">
    <source>
        <dbReference type="Proteomes" id="UP000317663"/>
    </source>
</evidence>
<dbReference type="AlphaFoldDB" id="A0A502GGN0"/>
<keyword evidence="2" id="KW-1185">Reference proteome</keyword>
<evidence type="ECO:0000313" key="1">
    <source>
        <dbReference type="EMBL" id="TPG60116.1"/>
    </source>
</evidence>
<name>A0A502GGN0_9GAMM</name>
<accession>A0A502GGN0</accession>
<gene>
    <name evidence="1" type="ORF">EAH77_16235</name>
</gene>
<protein>
    <submittedName>
        <fullName evidence="1">Uncharacterized protein</fullName>
    </submittedName>
</protein>
<organism evidence="1 2">
    <name type="scientific">Ewingella americana</name>
    <dbReference type="NCBI Taxonomy" id="41202"/>
    <lineage>
        <taxon>Bacteria</taxon>
        <taxon>Pseudomonadati</taxon>
        <taxon>Pseudomonadota</taxon>
        <taxon>Gammaproteobacteria</taxon>
        <taxon>Enterobacterales</taxon>
        <taxon>Yersiniaceae</taxon>
        <taxon>Ewingella</taxon>
    </lineage>
</organism>
<dbReference type="Proteomes" id="UP000317663">
    <property type="component" value="Unassembled WGS sequence"/>
</dbReference>
<sequence length="129" mass="14388">MMLRADSLENDLESFLGTILQLGDHLTALNPSMVRMGTCNPVTISYESKALNTRTIAEELAKRGSRTITYLITSNRFDSLLGFTNYFEAYLKENFSSLVSKTLGARYKFKAGVKKQGDHLAFSLTVLAH</sequence>
<reference evidence="1 2" key="1">
    <citation type="journal article" date="2019" name="Environ. Microbiol.">
        <title>Species interactions and distinct microbial communities in high Arctic permafrost affected cryosols are associated with the CH4 and CO2 gas fluxes.</title>
        <authorList>
            <person name="Altshuler I."/>
            <person name="Hamel J."/>
            <person name="Turney S."/>
            <person name="Magnuson E."/>
            <person name="Levesque R."/>
            <person name="Greer C."/>
            <person name="Whyte L.G."/>
        </authorList>
    </citation>
    <scope>NUCLEOTIDE SEQUENCE [LARGE SCALE GENOMIC DNA]</scope>
    <source>
        <strain evidence="1 2">E4</strain>
    </source>
</reference>
<proteinExistence type="predicted"/>